<dbReference type="SUPFAM" id="SSF100879">
    <property type="entry name" value="Lesion bypass DNA polymerase (Y-family), little finger domain"/>
    <property type="match status" value="1"/>
</dbReference>
<evidence type="ECO:0000256" key="1">
    <source>
        <dbReference type="ARBA" id="ARBA00010945"/>
    </source>
</evidence>
<dbReference type="InterPro" id="IPR001126">
    <property type="entry name" value="UmuC"/>
</dbReference>
<keyword evidence="3" id="KW-0548">Nucleotidyltransferase</keyword>
<comment type="similarity">
    <text evidence="1">Belongs to the DNA polymerase type-Y family.</text>
</comment>
<dbReference type="Proteomes" id="UP000002072">
    <property type="component" value="Chromosome"/>
</dbReference>
<feature type="domain" description="UmuC" evidence="2">
    <location>
        <begin position="9"/>
        <end position="198"/>
    </location>
</feature>
<dbReference type="InterPro" id="IPR043502">
    <property type="entry name" value="DNA/RNA_pol_sf"/>
</dbReference>
<dbReference type="RefSeq" id="WP_012859323.1">
    <property type="nucleotide sequence ID" value="NC_013515.1"/>
</dbReference>
<keyword evidence="3" id="KW-0239">DNA-directed DNA polymerase</keyword>
<keyword evidence="4" id="KW-1185">Reference proteome</keyword>
<dbReference type="GO" id="GO:0009432">
    <property type="term" value="P:SOS response"/>
    <property type="evidence" value="ECO:0007669"/>
    <property type="project" value="TreeGrafter"/>
</dbReference>
<dbReference type="GO" id="GO:0005829">
    <property type="term" value="C:cytosol"/>
    <property type="evidence" value="ECO:0007669"/>
    <property type="project" value="TreeGrafter"/>
</dbReference>
<organism evidence="3 4">
    <name type="scientific">Streptobacillus moniliformis (strain ATCC 14647 / DSM 12112 / NCTC 10651 / 9901)</name>
    <dbReference type="NCBI Taxonomy" id="519441"/>
    <lineage>
        <taxon>Bacteria</taxon>
        <taxon>Fusobacteriati</taxon>
        <taxon>Fusobacteriota</taxon>
        <taxon>Fusobacteriia</taxon>
        <taxon>Fusobacteriales</taxon>
        <taxon>Leptotrichiaceae</taxon>
        <taxon>Streptobacillus</taxon>
    </lineage>
</organism>
<dbReference type="AlphaFoldDB" id="D1AVL7"/>
<keyword evidence="3" id="KW-0808">Transferase</keyword>
<evidence type="ECO:0000313" key="3">
    <source>
        <dbReference type="EMBL" id="ACZ01777.1"/>
    </source>
</evidence>
<dbReference type="PANTHER" id="PTHR11076">
    <property type="entry name" value="DNA REPAIR POLYMERASE UMUC / TRANSFERASE FAMILY MEMBER"/>
    <property type="match status" value="1"/>
</dbReference>
<dbReference type="Gene3D" id="3.30.70.270">
    <property type="match status" value="1"/>
</dbReference>
<dbReference type="SUPFAM" id="SSF56672">
    <property type="entry name" value="DNA/RNA polymerases"/>
    <property type="match status" value="1"/>
</dbReference>
<dbReference type="PANTHER" id="PTHR11076:SF35">
    <property type="entry name" value="DNA REPAIR PROTEIN HOMOLOG YOBH"/>
    <property type="match status" value="1"/>
</dbReference>
<gene>
    <name evidence="3" type="ordered locus">Smon_1329</name>
</gene>
<evidence type="ECO:0000259" key="2">
    <source>
        <dbReference type="PROSITE" id="PS50173"/>
    </source>
</evidence>
<proteinExistence type="inferred from homology"/>
<dbReference type="eggNOG" id="COG0389">
    <property type="taxonomic scope" value="Bacteria"/>
</dbReference>
<reference evidence="3 4" key="1">
    <citation type="journal article" date="2009" name="Stand. Genomic Sci.">
        <title>Complete genome sequence of Streptobacillus moniliformis type strain (9901T).</title>
        <authorList>
            <person name="Nolan M."/>
            <person name="Gronow S."/>
            <person name="Lapidus A."/>
            <person name="Ivanova N."/>
            <person name="Copeland A."/>
            <person name="Lucas S."/>
            <person name="Del Rio T.G."/>
            <person name="Chen F."/>
            <person name="Tice H."/>
            <person name="Pitluck S."/>
            <person name="Cheng J.F."/>
            <person name="Sims D."/>
            <person name="Meincke L."/>
            <person name="Bruce D."/>
            <person name="Goodwin L."/>
            <person name="Brettin T."/>
            <person name="Han C."/>
            <person name="Detter J.C."/>
            <person name="Ovchinikova G."/>
            <person name="Pati A."/>
            <person name="Mavromatis K."/>
            <person name="Mikhailova N."/>
            <person name="Chen A."/>
            <person name="Palaniappan K."/>
            <person name="Land M."/>
            <person name="Hauser L."/>
            <person name="Chang Y.J."/>
            <person name="Jeffries C.D."/>
            <person name="Rohde M."/>
            <person name="Sproer C."/>
            <person name="Goker M."/>
            <person name="Bristow J."/>
            <person name="Eisen J.A."/>
            <person name="Markowitz V."/>
            <person name="Hugenholtz P."/>
            <person name="Kyrpides N.C."/>
            <person name="Klenk H.P."/>
            <person name="Chain P."/>
        </authorList>
    </citation>
    <scope>NUCLEOTIDE SEQUENCE [LARGE SCALE GENOMIC DNA]</scope>
    <source>
        <strain evidence="4">ATCC 14647 / DSM 12112 / NCTC 10651 / 9901</strain>
    </source>
</reference>
<accession>D1AVL7</accession>
<dbReference type="EMBL" id="CP001779">
    <property type="protein sequence ID" value="ACZ01777.1"/>
    <property type="molecule type" value="Genomic_DNA"/>
</dbReference>
<dbReference type="GO" id="GO:0006281">
    <property type="term" value="P:DNA repair"/>
    <property type="evidence" value="ECO:0007669"/>
    <property type="project" value="InterPro"/>
</dbReference>
<dbReference type="STRING" id="519441.Smon_1329"/>
<evidence type="ECO:0000313" key="4">
    <source>
        <dbReference type="Proteomes" id="UP000002072"/>
    </source>
</evidence>
<protein>
    <submittedName>
        <fullName evidence="3">DNA-directed DNA polymerase</fullName>
        <ecNumber evidence="3">2.7.7.7</ecNumber>
    </submittedName>
</protein>
<dbReference type="KEGG" id="smf:Smon_1329"/>
<dbReference type="HOGENOM" id="CLU_012348_5_1_0"/>
<dbReference type="InterPro" id="IPR036775">
    <property type="entry name" value="DNA_pol_Y-fam_lit_finger_sf"/>
</dbReference>
<dbReference type="OrthoDB" id="9808813at2"/>
<dbReference type="PROSITE" id="PS50173">
    <property type="entry name" value="UMUC"/>
    <property type="match status" value="1"/>
</dbReference>
<dbReference type="Pfam" id="PF00817">
    <property type="entry name" value="IMS"/>
    <property type="match status" value="1"/>
</dbReference>
<dbReference type="Gene3D" id="3.40.1170.60">
    <property type="match status" value="1"/>
</dbReference>
<dbReference type="InterPro" id="IPR050116">
    <property type="entry name" value="DNA_polymerase-Y"/>
</dbReference>
<dbReference type="GO" id="GO:0003684">
    <property type="term" value="F:damaged DNA binding"/>
    <property type="evidence" value="ECO:0007669"/>
    <property type="project" value="InterPro"/>
</dbReference>
<dbReference type="GO" id="GO:0003887">
    <property type="term" value="F:DNA-directed DNA polymerase activity"/>
    <property type="evidence" value="ECO:0007669"/>
    <property type="project" value="UniProtKB-KW"/>
</dbReference>
<dbReference type="GeneID" id="29672817"/>
<dbReference type="InterPro" id="IPR043128">
    <property type="entry name" value="Rev_trsase/Diguanyl_cyclase"/>
</dbReference>
<dbReference type="Gene3D" id="1.10.150.20">
    <property type="entry name" value="5' to 3' exonuclease, C-terminal subdomain"/>
    <property type="match status" value="1"/>
</dbReference>
<dbReference type="EC" id="2.7.7.7" evidence="3"/>
<dbReference type="GO" id="GO:0042276">
    <property type="term" value="P:error-prone translesion synthesis"/>
    <property type="evidence" value="ECO:0007669"/>
    <property type="project" value="TreeGrafter"/>
</dbReference>
<sequence length="421" mass="48659">MDVKEEKVYACIDFKSFYASVECAERNLDPFTTNLVVADETRGNGAVTLAITPYMKKQGVKNRCRIFQIPEDIEYIKAMPRMKLYMKYSAEIYAIYLRYIAPEDIYIYSIDECFIELTPYLKLYNMRAKDIVIMIKNAIFEEMKIPSSAGIGTNLFLAKVALDVVAKKVKDEIGMLDLNRFKKYIWKHRPITDIWNIGKGIAKRLEKYGVYDLYSLSLMDEEILYNEFGENALFLIEHSHGIEPCTIAEIKAYKSKTKSISNSQILFDDYNFEDAKMIMLEMLDNLVLELVAFNYTIDNIYLGVRYSGIDKKRVSGSKKIGIRTNSFRKLSKIYTEFFNEKVDKSLKIKQITLSLNNVLEDAWIQKEIFDETHLDEKNEKAQKAILEIKEKFGKNAILKGRSINEKSTAKARNKLIGGHNG</sequence>
<name>D1AVL7_STRM9</name>